<name>A0A7V3REV7_9BACT</name>
<dbReference type="InterPro" id="IPR012677">
    <property type="entry name" value="Nucleotide-bd_a/b_plait_sf"/>
</dbReference>
<dbReference type="FunFam" id="3.30.70.330:FF:000001">
    <property type="entry name" value="50S ribosomal protein L23"/>
    <property type="match status" value="1"/>
</dbReference>
<dbReference type="GO" id="GO:0019843">
    <property type="term" value="F:rRNA binding"/>
    <property type="evidence" value="ECO:0007669"/>
    <property type="project" value="UniProtKB-UniRule"/>
</dbReference>
<dbReference type="GO" id="GO:0006412">
    <property type="term" value="P:translation"/>
    <property type="evidence" value="ECO:0007669"/>
    <property type="project" value="UniProtKB-UniRule"/>
</dbReference>
<dbReference type="PANTHER" id="PTHR11620">
    <property type="entry name" value="60S RIBOSOMAL PROTEIN L23A"/>
    <property type="match status" value="1"/>
</dbReference>
<evidence type="ECO:0000256" key="6">
    <source>
        <dbReference type="HAMAP-Rule" id="MF_01369"/>
    </source>
</evidence>
<reference evidence="7" key="1">
    <citation type="journal article" date="2020" name="mSystems">
        <title>Genome- and Community-Level Interaction Insights into Carbon Utilization and Element Cycling Functions of Hydrothermarchaeota in Hydrothermal Sediment.</title>
        <authorList>
            <person name="Zhou Z."/>
            <person name="Liu Y."/>
            <person name="Xu W."/>
            <person name="Pan J."/>
            <person name="Luo Z.H."/>
            <person name="Li M."/>
        </authorList>
    </citation>
    <scope>NUCLEOTIDE SEQUENCE [LARGE SCALE GENOMIC DNA]</scope>
    <source>
        <strain evidence="7">SpSt-966</strain>
    </source>
</reference>
<dbReference type="GO" id="GO:0003735">
    <property type="term" value="F:structural constituent of ribosome"/>
    <property type="evidence" value="ECO:0007669"/>
    <property type="project" value="InterPro"/>
</dbReference>
<evidence type="ECO:0000256" key="4">
    <source>
        <dbReference type="ARBA" id="ARBA00022980"/>
    </source>
</evidence>
<evidence type="ECO:0000256" key="3">
    <source>
        <dbReference type="ARBA" id="ARBA00022884"/>
    </source>
</evidence>
<gene>
    <name evidence="6" type="primary">rplW</name>
    <name evidence="7" type="ORF">ENX73_04195</name>
</gene>
<dbReference type="NCBIfam" id="NF004363">
    <property type="entry name" value="PRK05738.2-4"/>
    <property type="match status" value="1"/>
</dbReference>
<keyword evidence="4 6" id="KW-0689">Ribosomal protein</keyword>
<dbReference type="AlphaFoldDB" id="A0A7V3REV7"/>
<dbReference type="Gene3D" id="3.30.70.330">
    <property type="match status" value="1"/>
</dbReference>
<dbReference type="Pfam" id="PF00276">
    <property type="entry name" value="Ribosomal_L23"/>
    <property type="match status" value="1"/>
</dbReference>
<keyword evidence="2 6" id="KW-0699">rRNA-binding</keyword>
<sequence>MGIELTSHDVLVRPMITEKAVGKIKNATYTFEVDSRANKYMVRDAVEKLYNVQVSEIRIMNVKGKPKRYGRSEGYSRSYKKAVVQLKQGFKIQEFEGLI</sequence>
<dbReference type="EMBL" id="DTPE01000175">
    <property type="protein sequence ID" value="HGE75306.1"/>
    <property type="molecule type" value="Genomic_DNA"/>
</dbReference>
<evidence type="ECO:0000256" key="5">
    <source>
        <dbReference type="ARBA" id="ARBA00023274"/>
    </source>
</evidence>
<organism evidence="7">
    <name type="scientific">Mesoaciditoga lauensis</name>
    <dbReference type="NCBI Taxonomy" id="1495039"/>
    <lineage>
        <taxon>Bacteria</taxon>
        <taxon>Thermotogati</taxon>
        <taxon>Thermotogota</taxon>
        <taxon>Thermotogae</taxon>
        <taxon>Mesoaciditogales</taxon>
        <taxon>Mesoaciditogaceae</taxon>
        <taxon>Mesoaciditoga</taxon>
    </lineage>
</organism>
<dbReference type="InterPro" id="IPR013025">
    <property type="entry name" value="Ribosomal_uL23-like"/>
</dbReference>
<proteinExistence type="inferred from homology"/>
<dbReference type="GO" id="GO:1990904">
    <property type="term" value="C:ribonucleoprotein complex"/>
    <property type="evidence" value="ECO:0007669"/>
    <property type="project" value="UniProtKB-KW"/>
</dbReference>
<comment type="subunit">
    <text evidence="6">Part of the 50S ribosomal subunit. Contacts protein L29, and trigger factor when it is bound to the ribosome.</text>
</comment>
<keyword evidence="5 6" id="KW-0687">Ribonucleoprotein</keyword>
<evidence type="ECO:0000313" key="7">
    <source>
        <dbReference type="EMBL" id="HGE75306.1"/>
    </source>
</evidence>
<evidence type="ECO:0000256" key="1">
    <source>
        <dbReference type="ARBA" id="ARBA00006700"/>
    </source>
</evidence>
<protein>
    <recommendedName>
        <fullName evidence="6">Large ribosomal subunit protein uL23</fullName>
    </recommendedName>
</protein>
<dbReference type="SUPFAM" id="SSF54189">
    <property type="entry name" value="Ribosomal proteins S24e, L23 and L15e"/>
    <property type="match status" value="1"/>
</dbReference>
<accession>A0A7V3REV7</accession>
<comment type="similarity">
    <text evidence="1 6">Belongs to the universal ribosomal protein uL23 family.</text>
</comment>
<evidence type="ECO:0000256" key="2">
    <source>
        <dbReference type="ARBA" id="ARBA00022730"/>
    </source>
</evidence>
<keyword evidence="3 6" id="KW-0694">RNA-binding</keyword>
<comment type="caution">
    <text evidence="7">The sequence shown here is derived from an EMBL/GenBank/DDBJ whole genome shotgun (WGS) entry which is preliminary data.</text>
</comment>
<dbReference type="HAMAP" id="MF_01369_B">
    <property type="entry name" value="Ribosomal_uL23_B"/>
    <property type="match status" value="1"/>
</dbReference>
<dbReference type="GO" id="GO:0005840">
    <property type="term" value="C:ribosome"/>
    <property type="evidence" value="ECO:0007669"/>
    <property type="project" value="UniProtKB-KW"/>
</dbReference>
<comment type="function">
    <text evidence="6">One of the early assembly proteins it binds 23S rRNA. One of the proteins that surrounds the polypeptide exit tunnel on the outside of the ribosome. Forms the main docking site for trigger factor binding to the ribosome.</text>
</comment>
<dbReference type="InterPro" id="IPR012678">
    <property type="entry name" value="Ribosomal_uL23/eL15/eS24_sf"/>
</dbReference>